<feature type="transmembrane region" description="Helical" evidence="1">
    <location>
        <begin position="7"/>
        <end position="30"/>
    </location>
</feature>
<organism evidence="2 3">
    <name type="scientific">Sulfitobacter alexandrii</name>
    <dbReference type="NCBI Taxonomy" id="1917485"/>
    <lineage>
        <taxon>Bacteria</taxon>
        <taxon>Pseudomonadati</taxon>
        <taxon>Pseudomonadota</taxon>
        <taxon>Alphaproteobacteria</taxon>
        <taxon>Rhodobacterales</taxon>
        <taxon>Roseobacteraceae</taxon>
        <taxon>Sulfitobacter</taxon>
    </lineage>
</organism>
<accession>A0A1J0WG33</accession>
<proteinExistence type="predicted"/>
<evidence type="ECO:0000313" key="2">
    <source>
        <dbReference type="EMBL" id="APE43271.1"/>
    </source>
</evidence>
<evidence type="ECO:0000256" key="1">
    <source>
        <dbReference type="SAM" id="Phobius"/>
    </source>
</evidence>
<name>A0A1J0WG33_9RHOB</name>
<dbReference type="AlphaFoldDB" id="A0A1J0WG33"/>
<dbReference type="STRING" id="1917485.BOO69_07450"/>
<gene>
    <name evidence="2" type="ORF">BOO69_07450</name>
</gene>
<evidence type="ECO:0000313" key="3">
    <source>
        <dbReference type="Proteomes" id="UP000181897"/>
    </source>
</evidence>
<protein>
    <submittedName>
        <fullName evidence="2">Uncharacterized protein</fullName>
    </submittedName>
</protein>
<sequence>MPLERLVLILIAVIAAAGATLWLGWLLLVAVGVSPWAGMTLAVPTALVAYIVARVIGERLSNREDDHYDRIEK</sequence>
<dbReference type="EMBL" id="CP018076">
    <property type="protein sequence ID" value="APE43271.1"/>
    <property type="molecule type" value="Genomic_DNA"/>
</dbReference>
<keyword evidence="1" id="KW-0812">Transmembrane</keyword>
<feature type="transmembrane region" description="Helical" evidence="1">
    <location>
        <begin position="36"/>
        <end position="53"/>
    </location>
</feature>
<dbReference type="RefSeq" id="WP_071971606.1">
    <property type="nucleotide sequence ID" value="NZ_CP018076.1"/>
</dbReference>
<dbReference type="Proteomes" id="UP000181897">
    <property type="component" value="Chromosome"/>
</dbReference>
<keyword evidence="1" id="KW-1133">Transmembrane helix</keyword>
<dbReference type="OrthoDB" id="7869911at2"/>
<keyword evidence="1" id="KW-0472">Membrane</keyword>
<reference evidence="2 3" key="1">
    <citation type="submission" date="2016-11" db="EMBL/GenBank/DDBJ databases">
        <title>Complete genome sequence of Sulfitobacter sp. AM1-D1, a toxic bacteria associated with marine dinoflagellate Alexandrium minutum in East China Sea.</title>
        <authorList>
            <person name="Yang Q."/>
            <person name="Zhang X."/>
            <person name="Tian X."/>
        </authorList>
    </citation>
    <scope>NUCLEOTIDE SEQUENCE [LARGE SCALE GENOMIC DNA]</scope>
    <source>
        <strain evidence="2 3">AM1-D1</strain>
    </source>
</reference>
<keyword evidence="3" id="KW-1185">Reference proteome</keyword>
<dbReference type="KEGG" id="suam:BOO69_07450"/>